<dbReference type="PANTHER" id="PTHR46561:SF11">
    <property type="entry name" value="SERPENTINE RECEPTOR CLASS ALPHA_BETA-14"/>
    <property type="match status" value="1"/>
</dbReference>
<reference evidence="6" key="1">
    <citation type="submission" date="2023-06" db="EMBL/GenBank/DDBJ databases">
        <title>Genomic analysis of the entomopathogenic nematode Steinernema hermaphroditum.</title>
        <authorList>
            <person name="Schwarz E.M."/>
            <person name="Heppert J.K."/>
            <person name="Baniya A."/>
            <person name="Schwartz H.T."/>
            <person name="Tan C.-H."/>
            <person name="Antoshechkin I."/>
            <person name="Sternberg P.W."/>
            <person name="Goodrich-Blair H."/>
            <person name="Dillman A.R."/>
        </authorList>
    </citation>
    <scope>NUCLEOTIDE SEQUENCE</scope>
    <source>
        <strain evidence="6">PS9179</strain>
        <tissue evidence="6">Whole animal</tissue>
    </source>
</reference>
<proteinExistence type="predicted"/>
<dbReference type="InterPro" id="IPR019408">
    <property type="entry name" value="7TM_GPCR_serpentine_rcpt_Srab"/>
</dbReference>
<evidence type="ECO:0000256" key="4">
    <source>
        <dbReference type="ARBA" id="ARBA00023136"/>
    </source>
</evidence>
<dbReference type="Pfam" id="PF10292">
    <property type="entry name" value="7TM_GPCR_Srab"/>
    <property type="match status" value="1"/>
</dbReference>
<evidence type="ECO:0000313" key="6">
    <source>
        <dbReference type="EMBL" id="KAK0428777.1"/>
    </source>
</evidence>
<feature type="transmembrane region" description="Helical" evidence="5">
    <location>
        <begin position="184"/>
        <end position="209"/>
    </location>
</feature>
<evidence type="ECO:0000313" key="7">
    <source>
        <dbReference type="Proteomes" id="UP001175271"/>
    </source>
</evidence>
<evidence type="ECO:0000256" key="2">
    <source>
        <dbReference type="ARBA" id="ARBA00022692"/>
    </source>
</evidence>
<feature type="transmembrane region" description="Helical" evidence="5">
    <location>
        <begin position="21"/>
        <end position="40"/>
    </location>
</feature>
<accession>A0AA39MC39</accession>
<evidence type="ECO:0000256" key="5">
    <source>
        <dbReference type="SAM" id="Phobius"/>
    </source>
</evidence>
<feature type="transmembrane region" description="Helical" evidence="5">
    <location>
        <begin position="142"/>
        <end position="164"/>
    </location>
</feature>
<dbReference type="PANTHER" id="PTHR46561">
    <property type="entry name" value="SERPENTINE RECEPTOR, CLASS AB (CLASS A-LIKE)-RELATED"/>
    <property type="match status" value="1"/>
</dbReference>
<keyword evidence="2 5" id="KW-0812">Transmembrane</keyword>
<keyword evidence="3 5" id="KW-1133">Transmembrane helix</keyword>
<keyword evidence="4 5" id="KW-0472">Membrane</keyword>
<evidence type="ECO:0000256" key="1">
    <source>
        <dbReference type="ARBA" id="ARBA00004141"/>
    </source>
</evidence>
<dbReference type="AlphaFoldDB" id="A0AA39MC39"/>
<protein>
    <submittedName>
        <fullName evidence="6">Uncharacterized protein</fullName>
    </submittedName>
</protein>
<evidence type="ECO:0000256" key="3">
    <source>
        <dbReference type="ARBA" id="ARBA00022989"/>
    </source>
</evidence>
<dbReference type="GO" id="GO:0016020">
    <property type="term" value="C:membrane"/>
    <property type="evidence" value="ECO:0007669"/>
    <property type="project" value="UniProtKB-SubCell"/>
</dbReference>
<comment type="subcellular location">
    <subcellularLocation>
        <location evidence="1">Membrane</location>
        <topology evidence="1">Multi-pass membrane protein</topology>
    </subcellularLocation>
</comment>
<feature type="transmembrane region" description="Helical" evidence="5">
    <location>
        <begin position="272"/>
        <end position="294"/>
    </location>
</feature>
<feature type="transmembrane region" description="Helical" evidence="5">
    <location>
        <begin position="52"/>
        <end position="71"/>
    </location>
</feature>
<dbReference type="InterPro" id="IPR053286">
    <property type="entry name" value="Nematode_rcpt-like_srab"/>
</dbReference>
<name>A0AA39MC39_9BILA</name>
<dbReference type="EMBL" id="JAUCMV010000001">
    <property type="protein sequence ID" value="KAK0428777.1"/>
    <property type="molecule type" value="Genomic_DNA"/>
</dbReference>
<organism evidence="6 7">
    <name type="scientific">Steinernema hermaphroditum</name>
    <dbReference type="NCBI Taxonomy" id="289476"/>
    <lineage>
        <taxon>Eukaryota</taxon>
        <taxon>Metazoa</taxon>
        <taxon>Ecdysozoa</taxon>
        <taxon>Nematoda</taxon>
        <taxon>Chromadorea</taxon>
        <taxon>Rhabditida</taxon>
        <taxon>Tylenchina</taxon>
        <taxon>Panagrolaimomorpha</taxon>
        <taxon>Strongyloidoidea</taxon>
        <taxon>Steinernematidae</taxon>
        <taxon>Steinernema</taxon>
    </lineage>
</organism>
<sequence length="339" mass="38603">MDPCLLAIEYSEMKALVFANAFKVFLALVGCCSFAFVFYYQRLTSIFHQNARIILCFHLTFVFLALAGTLLSEGTDTIRLTIVKWTSTNPNCPIPPMSPYLSIFKLMYMSGTEGSTYTATAWALERLYATIFISSYEKQNAFLGWTLGFMATTGVLFSCAVRILTGDYTRDIPLMFITGSSYPFNMIVIHITAALDFVNVLIFLAIFFINHCRQRKLALIQSTLTYKYQLRENILATSLIFPLNLLHCIAYLPVAVITPIITEQRLVQMERITLYASIDWAPVYYIALPLLLWWRNGVKRNAVESLVRNNLIGAKYASARREGHAETAKYFEMFNQMLA</sequence>
<feature type="transmembrane region" description="Helical" evidence="5">
    <location>
        <begin position="230"/>
        <end position="252"/>
    </location>
</feature>
<gene>
    <name evidence="6" type="ORF">QR680_010997</name>
</gene>
<comment type="caution">
    <text evidence="6">The sequence shown here is derived from an EMBL/GenBank/DDBJ whole genome shotgun (WGS) entry which is preliminary data.</text>
</comment>
<dbReference type="Proteomes" id="UP001175271">
    <property type="component" value="Unassembled WGS sequence"/>
</dbReference>
<keyword evidence="7" id="KW-1185">Reference proteome</keyword>